<evidence type="ECO:0000313" key="2">
    <source>
        <dbReference type="Proteomes" id="UP000014974"/>
    </source>
</evidence>
<dbReference type="EMBL" id="ATNM01000013">
    <property type="protein sequence ID" value="EPR71546.1"/>
    <property type="molecule type" value="Genomic_DNA"/>
</dbReference>
<name>S7VNI5_9BACT</name>
<protein>
    <submittedName>
        <fullName evidence="1">Uncharacterized protein</fullName>
    </submittedName>
</protein>
<comment type="caution">
    <text evidence="1">The sequence shown here is derived from an EMBL/GenBank/DDBJ whole genome shotgun (WGS) entry which is preliminary data.</text>
</comment>
<proteinExistence type="predicted"/>
<evidence type="ECO:0000313" key="1">
    <source>
        <dbReference type="EMBL" id="EPR71546.1"/>
    </source>
</evidence>
<accession>S7VNI5</accession>
<reference evidence="1 2" key="1">
    <citation type="journal article" date="2013" name="Genome Announc.">
        <title>Draft Genome Sequence of Cyclobacterium qasimii Strain M12-11BT, Isolated from Arctic Marine Sediment.</title>
        <authorList>
            <person name="Shivaji S."/>
            <person name="Ara S."/>
            <person name="Singh A."/>
            <person name="Kumar Pinnaka A."/>
        </authorList>
    </citation>
    <scope>NUCLEOTIDE SEQUENCE [LARGE SCALE GENOMIC DNA]</scope>
    <source>
        <strain evidence="1 2">M12-11B</strain>
    </source>
</reference>
<organism evidence="1 2">
    <name type="scientific">Cyclobacterium qasimii M12-11B</name>
    <dbReference type="NCBI Taxonomy" id="641524"/>
    <lineage>
        <taxon>Bacteria</taxon>
        <taxon>Pseudomonadati</taxon>
        <taxon>Bacteroidota</taxon>
        <taxon>Cytophagia</taxon>
        <taxon>Cytophagales</taxon>
        <taxon>Cyclobacteriaceae</taxon>
        <taxon>Cyclobacterium</taxon>
    </lineage>
</organism>
<sequence>MVHPAFDDHFQKNQQLFHKCIEIPFWVKINFALGDED</sequence>
<dbReference type="Proteomes" id="UP000014974">
    <property type="component" value="Unassembled WGS sequence"/>
</dbReference>
<dbReference type="AlphaFoldDB" id="S7VNI5"/>
<gene>
    <name evidence="1" type="ORF">ADICYQ_0214</name>
</gene>